<comment type="caution">
    <text evidence="1">The sequence shown here is derived from an EMBL/GenBank/DDBJ whole genome shotgun (WGS) entry which is preliminary data.</text>
</comment>
<keyword evidence="2" id="KW-1185">Reference proteome</keyword>
<dbReference type="Proteomes" id="UP000190648">
    <property type="component" value="Unassembled WGS sequence"/>
</dbReference>
<sequence length="82" mass="9169">MAAHLPRLVGARGLVGAVKFGMASQVLVYPPYVYQTQSSAFCSVKKLKLEPSSCVYHERTYPQIYVNGKNFGISPHRVLQKR</sequence>
<evidence type="ECO:0000313" key="2">
    <source>
        <dbReference type="Proteomes" id="UP000190648"/>
    </source>
</evidence>
<dbReference type="AlphaFoldDB" id="A0A1V4JPB9"/>
<accession>A0A1V4JPB9</accession>
<reference evidence="1 2" key="1">
    <citation type="submission" date="2016-02" db="EMBL/GenBank/DDBJ databases">
        <title>Band-tailed pigeon sequencing and assembly.</title>
        <authorList>
            <person name="Soares A.E."/>
            <person name="Novak B.J."/>
            <person name="Rice E.S."/>
            <person name="O'Connell B."/>
            <person name="Chang D."/>
            <person name="Weber S."/>
            <person name="Shapiro B."/>
        </authorList>
    </citation>
    <scope>NUCLEOTIDE SEQUENCE [LARGE SCALE GENOMIC DNA]</scope>
    <source>
        <strain evidence="1">BTP2013</strain>
        <tissue evidence="1">Blood</tissue>
    </source>
</reference>
<dbReference type="STRING" id="372326.A0A1V4JPB9"/>
<protein>
    <submittedName>
        <fullName evidence="1">Uncharacterized protein</fullName>
    </submittedName>
</protein>
<proteinExistence type="predicted"/>
<organism evidence="1 2">
    <name type="scientific">Patagioenas fasciata monilis</name>
    <dbReference type="NCBI Taxonomy" id="372326"/>
    <lineage>
        <taxon>Eukaryota</taxon>
        <taxon>Metazoa</taxon>
        <taxon>Chordata</taxon>
        <taxon>Craniata</taxon>
        <taxon>Vertebrata</taxon>
        <taxon>Euteleostomi</taxon>
        <taxon>Archelosauria</taxon>
        <taxon>Archosauria</taxon>
        <taxon>Dinosauria</taxon>
        <taxon>Saurischia</taxon>
        <taxon>Theropoda</taxon>
        <taxon>Coelurosauria</taxon>
        <taxon>Aves</taxon>
        <taxon>Neognathae</taxon>
        <taxon>Neoaves</taxon>
        <taxon>Columbimorphae</taxon>
        <taxon>Columbiformes</taxon>
        <taxon>Columbidae</taxon>
        <taxon>Patagioenas</taxon>
    </lineage>
</organism>
<dbReference type="OrthoDB" id="10030361at2759"/>
<name>A0A1V4JPB9_PATFA</name>
<evidence type="ECO:0000313" key="1">
    <source>
        <dbReference type="EMBL" id="OPJ73954.1"/>
    </source>
</evidence>
<dbReference type="EMBL" id="LSYS01006880">
    <property type="protein sequence ID" value="OPJ73954.1"/>
    <property type="molecule type" value="Genomic_DNA"/>
</dbReference>
<gene>
    <name evidence="1" type="ORF">AV530_013357</name>
</gene>